<evidence type="ECO:0000313" key="6">
    <source>
        <dbReference type="Proteomes" id="UP000095300"/>
    </source>
</evidence>
<sequence>MNHERWTLLTLFVSVLSISMQIEGTEVNITNIYRDYLQNLRDAVDENILPCENFFQHACGNVKVNSSASDDSGKQQHRAPPFLYNHQDFYEFFEAHKGRFITEPGLLVRDLYDLCKESQSEKNDPRRVWWHMISDIPFLKHDRDLLRKWPFLQYQWDTYEAQLDLNWPILAAEFSAHGYEIFFNIFFAENTIYITPNKDFLCPELKEFQNSLLPLLRQRNPQIANIIGNEMWQFCRQLRGEIPLSQETVEVTDFLLDETMSDFLQRYFPRLNLTDVDIEQARKIVVNVQILGELMTVLKSTNPRVVYNYILWHIYHQLSAMDDCFELTDEFRQLLQSEYWQWNVFDNHFRRDVALASYLFHTTRFQRQYRRGITSTSVDRMFQKRSRRKDLNIEKSIRNYAKDYLNPDRFSAIYQSEEFASEKRTFYSNLLEMKRLSLRYSFQNTYVDEGDMHFFQEFINFCILILHRPRLHYFASSDRKMWQTSGLLRSSDGLFTSIDCLERQTMLNADDYGDLFTILDMAQVNELYDFHTAFLESSADYKFWLESENFAMAEDFILEYFDLDSSRIMFYAVAQQLCNRNDDIYSYIINRSFMNTEDFQDAFQCANIDAMNPMTKCMNN</sequence>
<dbReference type="GO" id="GO:0005886">
    <property type="term" value="C:plasma membrane"/>
    <property type="evidence" value="ECO:0007669"/>
    <property type="project" value="UniProtKB-SubCell"/>
</dbReference>
<keyword evidence="6" id="KW-1185">Reference proteome</keyword>
<comment type="subcellular location">
    <subcellularLocation>
        <location evidence="1">Cell membrane</location>
        <topology evidence="1">Single-pass type II membrane protein</topology>
    </subcellularLocation>
</comment>
<feature type="signal peptide" evidence="3">
    <location>
        <begin position="1"/>
        <end position="24"/>
    </location>
</feature>
<keyword evidence="3" id="KW-0732">Signal</keyword>
<dbReference type="PANTHER" id="PTHR11733">
    <property type="entry name" value="ZINC METALLOPROTEASE FAMILY M13 NEPRILYSIN-RELATED"/>
    <property type="match status" value="1"/>
</dbReference>
<dbReference type="OrthoDB" id="7925137at2759"/>
<dbReference type="SUPFAM" id="SSF55486">
    <property type="entry name" value="Metalloproteases ('zincins'), catalytic domain"/>
    <property type="match status" value="1"/>
</dbReference>
<organism evidence="5 6">
    <name type="scientific">Stomoxys calcitrans</name>
    <name type="common">Stable fly</name>
    <name type="synonym">Conops calcitrans</name>
    <dbReference type="NCBI Taxonomy" id="35570"/>
    <lineage>
        <taxon>Eukaryota</taxon>
        <taxon>Metazoa</taxon>
        <taxon>Ecdysozoa</taxon>
        <taxon>Arthropoda</taxon>
        <taxon>Hexapoda</taxon>
        <taxon>Insecta</taxon>
        <taxon>Pterygota</taxon>
        <taxon>Neoptera</taxon>
        <taxon>Endopterygota</taxon>
        <taxon>Diptera</taxon>
        <taxon>Brachycera</taxon>
        <taxon>Muscomorpha</taxon>
        <taxon>Muscoidea</taxon>
        <taxon>Muscidae</taxon>
        <taxon>Stomoxys</taxon>
    </lineage>
</organism>
<dbReference type="KEGG" id="scac:106087612"/>
<name>A0A1I8Q208_STOCA</name>
<evidence type="ECO:0000313" key="5">
    <source>
        <dbReference type="EnsemblMetazoa" id="SCAU013129-PA"/>
    </source>
</evidence>
<evidence type="ECO:0000256" key="3">
    <source>
        <dbReference type="SAM" id="SignalP"/>
    </source>
</evidence>
<dbReference type="Pfam" id="PF05649">
    <property type="entry name" value="Peptidase_M13_N"/>
    <property type="match status" value="1"/>
</dbReference>
<comment type="similarity">
    <text evidence="2">Belongs to the peptidase M13 family.</text>
</comment>
<protein>
    <recommendedName>
        <fullName evidence="4">Peptidase M13 N-terminal domain-containing protein</fullName>
    </recommendedName>
</protein>
<reference evidence="5" key="1">
    <citation type="submission" date="2020-05" db="UniProtKB">
        <authorList>
            <consortium name="EnsemblMetazoa"/>
        </authorList>
    </citation>
    <scope>IDENTIFICATION</scope>
    <source>
        <strain evidence="5">USDA</strain>
    </source>
</reference>
<proteinExistence type="inferred from homology"/>
<dbReference type="VEuPathDB" id="VectorBase:SCAU013129"/>
<dbReference type="EnsemblMetazoa" id="SCAU013129-RA">
    <property type="protein sequence ID" value="SCAU013129-PA"/>
    <property type="gene ID" value="SCAU013129"/>
</dbReference>
<dbReference type="Gene3D" id="3.40.390.10">
    <property type="entry name" value="Collagenase (Catalytic Domain)"/>
    <property type="match status" value="2"/>
</dbReference>
<dbReference type="InterPro" id="IPR042089">
    <property type="entry name" value="Peptidase_M13_dom_2"/>
</dbReference>
<dbReference type="InterPro" id="IPR000718">
    <property type="entry name" value="Peptidase_M13"/>
</dbReference>
<dbReference type="PROSITE" id="PS51885">
    <property type="entry name" value="NEPRILYSIN"/>
    <property type="match status" value="1"/>
</dbReference>
<evidence type="ECO:0000256" key="1">
    <source>
        <dbReference type="ARBA" id="ARBA00004401"/>
    </source>
</evidence>
<feature type="chain" id="PRO_5009327584" description="Peptidase M13 N-terminal domain-containing protein" evidence="3">
    <location>
        <begin position="25"/>
        <end position="620"/>
    </location>
</feature>
<evidence type="ECO:0000259" key="4">
    <source>
        <dbReference type="Pfam" id="PF05649"/>
    </source>
</evidence>
<dbReference type="Gene3D" id="1.10.1380.10">
    <property type="entry name" value="Neutral endopeptidase , domain2"/>
    <property type="match status" value="2"/>
</dbReference>
<gene>
    <name evidence="5" type="primary">106087612</name>
</gene>
<dbReference type="Proteomes" id="UP000095300">
    <property type="component" value="Unassembled WGS sequence"/>
</dbReference>
<dbReference type="InterPro" id="IPR008753">
    <property type="entry name" value="Peptidase_M13_N"/>
</dbReference>
<accession>A0A1I8Q208</accession>
<dbReference type="GO" id="GO:0006508">
    <property type="term" value="P:proteolysis"/>
    <property type="evidence" value="ECO:0007669"/>
    <property type="project" value="InterPro"/>
</dbReference>
<dbReference type="InterPro" id="IPR024079">
    <property type="entry name" value="MetalloPept_cat_dom_sf"/>
</dbReference>
<dbReference type="GO" id="GO:0004222">
    <property type="term" value="F:metalloendopeptidase activity"/>
    <property type="evidence" value="ECO:0007669"/>
    <property type="project" value="InterPro"/>
</dbReference>
<evidence type="ECO:0000256" key="2">
    <source>
        <dbReference type="ARBA" id="ARBA00007357"/>
    </source>
</evidence>
<dbReference type="PANTHER" id="PTHR11733:SF222">
    <property type="entry name" value="IP12942P"/>
    <property type="match status" value="1"/>
</dbReference>
<feature type="domain" description="Peptidase M13 N-terminal" evidence="4">
    <location>
        <begin position="50"/>
        <end position="336"/>
    </location>
</feature>
<dbReference type="AlphaFoldDB" id="A0A1I8Q208"/>